<gene>
    <name evidence="10 12" type="primary">idi</name>
    <name evidence="12" type="ORF">BRM3_09190</name>
</gene>
<dbReference type="NCBIfam" id="NF002995">
    <property type="entry name" value="PRK03759.1"/>
    <property type="match status" value="1"/>
</dbReference>
<keyword evidence="13" id="KW-1185">Reference proteome</keyword>
<comment type="function">
    <text evidence="10">Catalyzes the 1,3-allylic rearrangement of the homoallylic substrate isopentenyl (IPP) to its highly electrophilic allylic isomer, dimethylallyl diphosphate (DMAPP).</text>
</comment>
<comment type="subcellular location">
    <subcellularLocation>
        <location evidence="10">Cytoplasm</location>
    </subcellularLocation>
</comment>
<reference evidence="12" key="1">
    <citation type="submission" date="2022-10" db="EMBL/GenBank/DDBJ databases">
        <title>Whole-Genome Sequencing of Brachybacterium huguangmaarense BRM-3, Isolated from Betula schmidtii.</title>
        <authorList>
            <person name="Haam D."/>
        </authorList>
    </citation>
    <scope>NUCLEOTIDE SEQUENCE</scope>
    <source>
        <strain evidence="12">BRM-3</strain>
    </source>
</reference>
<dbReference type="CDD" id="cd02885">
    <property type="entry name" value="NUDIX_IPP_Isomerase"/>
    <property type="match status" value="1"/>
</dbReference>
<dbReference type="HAMAP" id="MF_00202">
    <property type="entry name" value="Idi"/>
    <property type="match status" value="1"/>
</dbReference>
<keyword evidence="6 10" id="KW-0460">Magnesium</keyword>
<comment type="similarity">
    <text evidence="2 10">Belongs to the IPP isomerase type 1 family.</text>
</comment>
<organism evidence="12 13">
    <name type="scientific">Brachybacterium huguangmaarense</name>
    <dbReference type="NCBI Taxonomy" id="1652028"/>
    <lineage>
        <taxon>Bacteria</taxon>
        <taxon>Bacillati</taxon>
        <taxon>Actinomycetota</taxon>
        <taxon>Actinomycetes</taxon>
        <taxon>Micrococcales</taxon>
        <taxon>Dermabacteraceae</taxon>
        <taxon>Brachybacterium</taxon>
    </lineage>
</organism>
<comment type="pathway">
    <text evidence="1 10">Isoprenoid biosynthesis; dimethylallyl diphosphate biosynthesis; dimethylallyl diphosphate from isopentenyl diphosphate: step 1/1.</text>
</comment>
<dbReference type="PANTHER" id="PTHR10885:SF0">
    <property type="entry name" value="ISOPENTENYL-DIPHOSPHATE DELTA-ISOMERASE"/>
    <property type="match status" value="1"/>
</dbReference>
<dbReference type="Proteomes" id="UP001164305">
    <property type="component" value="Chromosome"/>
</dbReference>
<feature type="binding site" evidence="10">
    <location>
        <position position="131"/>
    </location>
    <ligand>
        <name>Mn(2+)</name>
        <dbReference type="ChEBI" id="CHEBI:29035"/>
    </ligand>
</feature>
<feature type="binding site" evidence="10">
    <location>
        <position position="37"/>
    </location>
    <ligand>
        <name>Mn(2+)</name>
        <dbReference type="ChEBI" id="CHEBI:29035"/>
    </ligand>
</feature>
<comment type="cofactor">
    <cofactor evidence="10">
        <name>Mn(2+)</name>
        <dbReference type="ChEBI" id="CHEBI:29035"/>
    </cofactor>
    <text evidence="10">Binds 1 Mn(2+) ion per subunit.</text>
</comment>
<evidence type="ECO:0000259" key="11">
    <source>
        <dbReference type="PROSITE" id="PS51462"/>
    </source>
</evidence>
<evidence type="ECO:0000256" key="1">
    <source>
        <dbReference type="ARBA" id="ARBA00004826"/>
    </source>
</evidence>
<comment type="cofactor">
    <cofactor evidence="10">
        <name>Mg(2+)</name>
        <dbReference type="ChEBI" id="CHEBI:18420"/>
    </cofactor>
    <text evidence="10">Binds 1 Mg(2+) ion per subunit. The magnesium ion binds only when substrate is bound.</text>
</comment>
<evidence type="ECO:0000256" key="7">
    <source>
        <dbReference type="ARBA" id="ARBA00023211"/>
    </source>
</evidence>
<dbReference type="PROSITE" id="PS51462">
    <property type="entry name" value="NUDIX"/>
    <property type="match status" value="1"/>
</dbReference>
<feature type="active site" evidence="10">
    <location>
        <position position="131"/>
    </location>
</feature>
<dbReference type="EMBL" id="CP107020">
    <property type="protein sequence ID" value="UYG15819.1"/>
    <property type="molecule type" value="Genomic_DNA"/>
</dbReference>
<feature type="binding site" evidence="10">
    <location>
        <position position="99"/>
    </location>
    <ligand>
        <name>Mg(2+)</name>
        <dbReference type="ChEBI" id="CHEBI:18420"/>
    </ligand>
</feature>
<dbReference type="NCBIfam" id="TIGR02150">
    <property type="entry name" value="IPP_isom_1"/>
    <property type="match status" value="1"/>
</dbReference>
<proteinExistence type="inferred from homology"/>
<accession>A0ABY6FYN0</accession>
<keyword evidence="7 10" id="KW-0464">Manganese</keyword>
<dbReference type="RefSeq" id="WP_263593033.1">
    <property type="nucleotide sequence ID" value="NZ_CP107020.1"/>
</dbReference>
<evidence type="ECO:0000256" key="4">
    <source>
        <dbReference type="ARBA" id="ARBA00022490"/>
    </source>
</evidence>
<keyword evidence="4 10" id="KW-0963">Cytoplasm</keyword>
<dbReference type="InterPro" id="IPR011876">
    <property type="entry name" value="IsopentenylPP_isomerase_typ1"/>
</dbReference>
<dbReference type="Gene3D" id="3.90.79.10">
    <property type="entry name" value="Nucleoside Triphosphate Pyrophosphohydrolase"/>
    <property type="match status" value="1"/>
</dbReference>
<feature type="binding site" evidence="10">
    <location>
        <position position="81"/>
    </location>
    <ligand>
        <name>Mn(2+)</name>
        <dbReference type="ChEBI" id="CHEBI:29035"/>
    </ligand>
</feature>
<dbReference type="PIRSF" id="PIRSF018427">
    <property type="entry name" value="Isopntndiph_ism"/>
    <property type="match status" value="1"/>
</dbReference>
<dbReference type="EC" id="5.3.3.2" evidence="3 10"/>
<evidence type="ECO:0000256" key="9">
    <source>
        <dbReference type="ARBA" id="ARBA00023235"/>
    </source>
</evidence>
<evidence type="ECO:0000313" key="13">
    <source>
        <dbReference type="Proteomes" id="UP001164305"/>
    </source>
</evidence>
<evidence type="ECO:0000256" key="2">
    <source>
        <dbReference type="ARBA" id="ARBA00007579"/>
    </source>
</evidence>
<dbReference type="InterPro" id="IPR000086">
    <property type="entry name" value="NUDIX_hydrolase_dom"/>
</dbReference>
<name>A0ABY6FYN0_9MICO</name>
<evidence type="ECO:0000256" key="8">
    <source>
        <dbReference type="ARBA" id="ARBA00023229"/>
    </source>
</evidence>
<sequence>MTSTDSRASRAHGASEVVLLLGAKDEVIGTAPKATVHSAHTPLHLAFSVHLRSRDGRVLLTRRSLAKATWPGVWTNAFCGHPGPGESFPAAIARRSHAELQLDPALVSAPRLVLPRFRYRAVDTSGIVENEVCPVYVVDYAGDPDRLPRPDPDEVADAAWCGVEELARTARDLPFLLSPWLLDQLAHPELVEHLRAG</sequence>
<comment type="catalytic activity">
    <reaction evidence="10">
        <text>isopentenyl diphosphate = dimethylallyl diphosphate</text>
        <dbReference type="Rhea" id="RHEA:23284"/>
        <dbReference type="ChEBI" id="CHEBI:57623"/>
        <dbReference type="ChEBI" id="CHEBI:128769"/>
        <dbReference type="EC" id="5.3.3.2"/>
    </reaction>
</comment>
<feature type="binding site" evidence="10">
    <location>
        <position position="44"/>
    </location>
    <ligand>
        <name>Mn(2+)</name>
        <dbReference type="ChEBI" id="CHEBI:29035"/>
    </ligand>
</feature>
<dbReference type="InterPro" id="IPR015797">
    <property type="entry name" value="NUDIX_hydrolase-like_dom_sf"/>
</dbReference>
<evidence type="ECO:0000256" key="3">
    <source>
        <dbReference type="ARBA" id="ARBA00012057"/>
    </source>
</evidence>
<dbReference type="Pfam" id="PF00293">
    <property type="entry name" value="NUDIX"/>
    <property type="match status" value="1"/>
</dbReference>
<dbReference type="SUPFAM" id="SSF55811">
    <property type="entry name" value="Nudix"/>
    <property type="match status" value="1"/>
</dbReference>
<feature type="active site" evidence="10">
    <location>
        <position position="79"/>
    </location>
</feature>
<keyword evidence="5 10" id="KW-0479">Metal-binding</keyword>
<evidence type="ECO:0000256" key="6">
    <source>
        <dbReference type="ARBA" id="ARBA00022842"/>
    </source>
</evidence>
<dbReference type="GO" id="GO:0004452">
    <property type="term" value="F:isopentenyl-diphosphate delta-isomerase activity"/>
    <property type="evidence" value="ECO:0007669"/>
    <property type="project" value="UniProtKB-EC"/>
</dbReference>
<keyword evidence="9 10" id="KW-0413">Isomerase</keyword>
<protein>
    <recommendedName>
        <fullName evidence="3 10">Isopentenyl-diphosphate Delta-isomerase</fullName>
        <shortName evidence="10">IPP isomerase</shortName>
        <ecNumber evidence="3 10">5.3.3.2</ecNumber>
    </recommendedName>
    <alternativeName>
        <fullName evidence="10">IPP:DMAPP isomerase</fullName>
    </alternativeName>
    <alternativeName>
        <fullName evidence="10">Isopentenyl pyrophosphate isomerase</fullName>
    </alternativeName>
</protein>
<keyword evidence="8 10" id="KW-0414">Isoprene biosynthesis</keyword>
<evidence type="ECO:0000313" key="12">
    <source>
        <dbReference type="EMBL" id="UYG15819.1"/>
    </source>
</evidence>
<evidence type="ECO:0000256" key="10">
    <source>
        <dbReference type="HAMAP-Rule" id="MF_00202"/>
    </source>
</evidence>
<evidence type="ECO:0000256" key="5">
    <source>
        <dbReference type="ARBA" id="ARBA00022723"/>
    </source>
</evidence>
<dbReference type="InterPro" id="IPR056375">
    <property type="entry name" value="Idi_bact"/>
</dbReference>
<dbReference type="PANTHER" id="PTHR10885">
    <property type="entry name" value="ISOPENTENYL-DIPHOSPHATE DELTA-ISOMERASE"/>
    <property type="match status" value="1"/>
</dbReference>
<feature type="binding site" evidence="10">
    <location>
        <position position="129"/>
    </location>
    <ligand>
        <name>Mn(2+)</name>
        <dbReference type="ChEBI" id="CHEBI:29035"/>
    </ligand>
</feature>
<feature type="domain" description="Nudix hydrolase" evidence="11">
    <location>
        <begin position="42"/>
        <end position="183"/>
    </location>
</feature>